<evidence type="ECO:0000259" key="1">
    <source>
        <dbReference type="Pfam" id="PF00483"/>
    </source>
</evidence>
<dbReference type="SUPFAM" id="SSF53448">
    <property type="entry name" value="Nucleotide-diphospho-sugar transferases"/>
    <property type="match status" value="1"/>
</dbReference>
<keyword evidence="3" id="KW-1185">Reference proteome</keyword>
<accession>A0ABT8C3R4</accession>
<dbReference type="Proteomes" id="UP001236663">
    <property type="component" value="Unassembled WGS sequence"/>
</dbReference>
<protein>
    <submittedName>
        <fullName evidence="2">Nucleotidyltransferase</fullName>
    </submittedName>
</protein>
<name>A0ABT8C3R4_9BACT</name>
<dbReference type="RefSeq" id="WP_163384032.1">
    <property type="nucleotide sequence ID" value="NZ_JAUFQS010000004.1"/>
</dbReference>
<evidence type="ECO:0000313" key="3">
    <source>
        <dbReference type="Proteomes" id="UP001236663"/>
    </source>
</evidence>
<dbReference type="InterPro" id="IPR005835">
    <property type="entry name" value="NTP_transferase_dom"/>
</dbReference>
<dbReference type="Pfam" id="PF00483">
    <property type="entry name" value="NTP_transferase"/>
    <property type="match status" value="1"/>
</dbReference>
<feature type="domain" description="Nucleotidyl transferase" evidence="1">
    <location>
        <begin position="26"/>
        <end position="166"/>
    </location>
</feature>
<sequence>MHTPTLLILAAGMGSRYGGDKQIDGFGPNMETILEYSVFDAIRSGFGKVVFIVRQEILEEAKAIFVPKFGDKIQVEFVIQSLESMVPEAYRQPERTKPYGTAHALLCAKDVIKEPFAVINADDFYGVEAFRILAAFLSKEVTPQLHCMVGYALENVLSDYGTVSRGVCESSPEGFLTGMIERTAISRKEGGIFHEEGSDKIEISPENPVSMNCWGFHPAVFEQTEKLWIPFLEENQDNLKSEFYIPKVVNSLIQEDIARIKILEGGKIWFGVTYSQDREHVVKALRKLHAAGTYPEKLW</sequence>
<reference evidence="3" key="1">
    <citation type="journal article" date="2019" name="Int. J. Syst. Evol. Microbiol.">
        <title>The Global Catalogue of Microorganisms (GCM) 10K type strain sequencing project: providing services to taxonomists for standard genome sequencing and annotation.</title>
        <authorList>
            <consortium name="The Broad Institute Genomics Platform"/>
            <consortium name="The Broad Institute Genome Sequencing Center for Infectious Disease"/>
            <person name="Wu L."/>
            <person name="Ma J."/>
        </authorList>
    </citation>
    <scope>NUCLEOTIDE SEQUENCE [LARGE SCALE GENOMIC DNA]</scope>
    <source>
        <strain evidence="3">CECT 7706</strain>
    </source>
</reference>
<gene>
    <name evidence="2" type="ORF">QWZ15_04815</name>
</gene>
<dbReference type="Gene3D" id="3.90.550.10">
    <property type="entry name" value="Spore Coat Polysaccharide Biosynthesis Protein SpsA, Chain A"/>
    <property type="match status" value="1"/>
</dbReference>
<evidence type="ECO:0000313" key="2">
    <source>
        <dbReference type="EMBL" id="MDN3687140.1"/>
    </source>
</evidence>
<proteinExistence type="predicted"/>
<dbReference type="InterPro" id="IPR029044">
    <property type="entry name" value="Nucleotide-diphossugar_trans"/>
</dbReference>
<comment type="caution">
    <text evidence="2">The sequence shown here is derived from an EMBL/GenBank/DDBJ whole genome shotgun (WGS) entry which is preliminary data.</text>
</comment>
<organism evidence="2 3">
    <name type="scientific">Cyclobacterium jeungdonense</name>
    <dbReference type="NCBI Taxonomy" id="708087"/>
    <lineage>
        <taxon>Bacteria</taxon>
        <taxon>Pseudomonadati</taxon>
        <taxon>Bacteroidota</taxon>
        <taxon>Cytophagia</taxon>
        <taxon>Cytophagales</taxon>
        <taxon>Cyclobacteriaceae</taxon>
        <taxon>Cyclobacterium</taxon>
    </lineage>
</organism>
<dbReference type="EMBL" id="JAUFQS010000004">
    <property type="protein sequence ID" value="MDN3687140.1"/>
    <property type="molecule type" value="Genomic_DNA"/>
</dbReference>